<gene>
    <name evidence="3" type="ORF">LSAT_V11C100045520</name>
</gene>
<dbReference type="InterPro" id="IPR026960">
    <property type="entry name" value="RVT-Znf"/>
</dbReference>
<reference evidence="3 4" key="1">
    <citation type="journal article" date="2017" name="Nat. Commun.">
        <title>Genome assembly with in vitro proximity ligation data and whole-genome triplication in lettuce.</title>
        <authorList>
            <person name="Reyes-Chin-Wo S."/>
            <person name="Wang Z."/>
            <person name="Yang X."/>
            <person name="Kozik A."/>
            <person name="Arikit S."/>
            <person name="Song C."/>
            <person name="Xia L."/>
            <person name="Froenicke L."/>
            <person name="Lavelle D.O."/>
            <person name="Truco M.J."/>
            <person name="Xia R."/>
            <person name="Zhu S."/>
            <person name="Xu C."/>
            <person name="Xu H."/>
            <person name="Xu X."/>
            <person name="Cox K."/>
            <person name="Korf I."/>
            <person name="Meyers B.C."/>
            <person name="Michelmore R.W."/>
        </authorList>
    </citation>
    <scope>NUCLEOTIDE SEQUENCE [LARGE SCALE GENOMIC DNA]</scope>
    <source>
        <strain evidence="4">cv. Salinas</strain>
        <tissue evidence="3">Seedlings</tissue>
    </source>
</reference>
<sequence>MPRPSSPCYIHIKPIFASSPLDIEPKILFVLQVRDGSCTSFWNDIWTKNSNFKTQLLRLVNLELDKQGWSRKKTQWEGLVQLMDSVTLSNIYDMWLWSLSGMGDFSISSSRLFIDLKSLPLSPSVNVLAWHSDLDKLPTRSNLANRDLDVPLIQFPLCDSDIENIDHLLFNCHLSKVLCLQVFRWWNLDDIIIDSFDDWSSYFASFWLSCEAKSWLEGNEEKNKINWVAWKLVLGPKDQGGLGVGSLACMNWALLYKWLWRFKSDSTSLWKRVICGIHNNMRNPFIGLAKKSLPGIWLVSGIVLCSGKMIGQVARISNNRFIGAWKRAPSSTIKIVELSDLRICIDVMVLINSKLIVPLSNLIVWLRLVPLKIDFPQLWHSCRAIWFLTIHVGFALMLSFSKRCFKMCFQLVWHFVLGSLFNSRRLRGIVLKKRKNLLAILYGFLWCVCKARNDSLFNKVRASPNVLADNVLSLVFNWIKLKHKGET</sequence>
<feature type="transmembrane region" description="Helical" evidence="1">
    <location>
        <begin position="343"/>
        <end position="366"/>
    </location>
</feature>
<comment type="caution">
    <text evidence="3">The sequence shown here is derived from an EMBL/GenBank/DDBJ whole genome shotgun (WGS) entry which is preliminary data.</text>
</comment>
<accession>A0A9R1XY26</accession>
<dbReference type="Proteomes" id="UP000235145">
    <property type="component" value="Unassembled WGS sequence"/>
</dbReference>
<protein>
    <recommendedName>
        <fullName evidence="2">Reverse transcriptase zinc-binding domain-containing protein</fullName>
    </recommendedName>
</protein>
<dbReference type="PANTHER" id="PTHR33116">
    <property type="entry name" value="REVERSE TRANSCRIPTASE ZINC-BINDING DOMAIN-CONTAINING PROTEIN-RELATED-RELATED"/>
    <property type="match status" value="1"/>
</dbReference>
<feature type="domain" description="Reverse transcriptase zinc-binding" evidence="2">
    <location>
        <begin position="122"/>
        <end position="176"/>
    </location>
</feature>
<evidence type="ECO:0000313" key="4">
    <source>
        <dbReference type="Proteomes" id="UP000235145"/>
    </source>
</evidence>
<dbReference type="PANTHER" id="PTHR33116:SF77">
    <property type="entry name" value="RNA-DIRECTED DNA POLYMERASE"/>
    <property type="match status" value="1"/>
</dbReference>
<organism evidence="3 4">
    <name type="scientific">Lactuca sativa</name>
    <name type="common">Garden lettuce</name>
    <dbReference type="NCBI Taxonomy" id="4236"/>
    <lineage>
        <taxon>Eukaryota</taxon>
        <taxon>Viridiplantae</taxon>
        <taxon>Streptophyta</taxon>
        <taxon>Embryophyta</taxon>
        <taxon>Tracheophyta</taxon>
        <taxon>Spermatophyta</taxon>
        <taxon>Magnoliopsida</taxon>
        <taxon>eudicotyledons</taxon>
        <taxon>Gunneridae</taxon>
        <taxon>Pentapetalae</taxon>
        <taxon>asterids</taxon>
        <taxon>campanulids</taxon>
        <taxon>Asterales</taxon>
        <taxon>Asteraceae</taxon>
        <taxon>Cichorioideae</taxon>
        <taxon>Cichorieae</taxon>
        <taxon>Lactucinae</taxon>
        <taxon>Lactuca</taxon>
    </lineage>
</organism>
<evidence type="ECO:0000259" key="2">
    <source>
        <dbReference type="Pfam" id="PF13966"/>
    </source>
</evidence>
<name>A0A9R1XY26_LACSA</name>
<feature type="transmembrane region" description="Helical" evidence="1">
    <location>
        <begin position="378"/>
        <end position="400"/>
    </location>
</feature>
<dbReference type="Pfam" id="PF13966">
    <property type="entry name" value="zf-RVT"/>
    <property type="match status" value="1"/>
</dbReference>
<evidence type="ECO:0000256" key="1">
    <source>
        <dbReference type="SAM" id="Phobius"/>
    </source>
</evidence>
<keyword evidence="4" id="KW-1185">Reference proteome</keyword>
<dbReference type="EMBL" id="NBSK02000001">
    <property type="protein sequence ID" value="KAJ0226292.1"/>
    <property type="molecule type" value="Genomic_DNA"/>
</dbReference>
<keyword evidence="1" id="KW-1133">Transmembrane helix</keyword>
<keyword evidence="1" id="KW-0472">Membrane</keyword>
<dbReference type="AlphaFoldDB" id="A0A9R1XY26"/>
<evidence type="ECO:0000313" key="3">
    <source>
        <dbReference type="EMBL" id="KAJ0226292.1"/>
    </source>
</evidence>
<proteinExistence type="predicted"/>
<keyword evidence="1" id="KW-0812">Transmembrane</keyword>